<gene>
    <name evidence="1" type="ORF">E4O86_17795</name>
</gene>
<dbReference type="CDD" id="cd06150">
    <property type="entry name" value="YjgF_YER057c_UK114_like_2"/>
    <property type="match status" value="1"/>
</dbReference>
<protein>
    <submittedName>
        <fullName evidence="1">RidA family protein</fullName>
    </submittedName>
</protein>
<dbReference type="EMBL" id="SPKJ01000081">
    <property type="protein sequence ID" value="MYZ49566.1"/>
    <property type="molecule type" value="Genomic_DNA"/>
</dbReference>
<dbReference type="AlphaFoldDB" id="A0A964WUY3"/>
<dbReference type="Gene3D" id="3.30.1330.40">
    <property type="entry name" value="RutC-like"/>
    <property type="match status" value="1"/>
</dbReference>
<evidence type="ECO:0000313" key="2">
    <source>
        <dbReference type="Proteomes" id="UP000773614"/>
    </source>
</evidence>
<name>A0A964WUY3_9HYPH</name>
<dbReference type="OrthoDB" id="9803101at2"/>
<dbReference type="RefSeq" id="WP_161141905.1">
    <property type="nucleotide sequence ID" value="NZ_SPKJ01000081.1"/>
</dbReference>
<dbReference type="Proteomes" id="UP000773614">
    <property type="component" value="Unassembled WGS sequence"/>
</dbReference>
<reference evidence="1" key="1">
    <citation type="submission" date="2019-03" db="EMBL/GenBank/DDBJ databases">
        <title>Afifella sp. nov., isolated from activated sludge.</title>
        <authorList>
            <person name="Li Q."/>
            <person name="Liu Y."/>
        </authorList>
    </citation>
    <scope>NUCLEOTIDE SEQUENCE</scope>
    <source>
        <strain evidence="1">L72</strain>
    </source>
</reference>
<proteinExistence type="predicted"/>
<keyword evidence="2" id="KW-1185">Reference proteome</keyword>
<organism evidence="1 2">
    <name type="scientific">Propylenella binzhouense</name>
    <dbReference type="NCBI Taxonomy" id="2555902"/>
    <lineage>
        <taxon>Bacteria</taxon>
        <taxon>Pseudomonadati</taxon>
        <taxon>Pseudomonadota</taxon>
        <taxon>Alphaproteobacteria</taxon>
        <taxon>Hyphomicrobiales</taxon>
        <taxon>Propylenellaceae</taxon>
        <taxon>Propylenella</taxon>
    </lineage>
</organism>
<dbReference type="PANTHER" id="PTHR47328">
    <property type="match status" value="1"/>
</dbReference>
<accession>A0A964WUY3</accession>
<dbReference type="InterPro" id="IPR035709">
    <property type="entry name" value="YoaB-like"/>
</dbReference>
<sequence length="115" mass="12261">MIKRVGGSEILHSIVEHGGVIYLSGITADDTSGGMSEQAADICRKIDGLLAEVGSDRTKLLTAQIFITDMSEKPAMNAVWTKWLAPEHLPCRATIGVADLGPGIRIEIMVTAGRD</sequence>
<comment type="caution">
    <text evidence="1">The sequence shown here is derived from an EMBL/GenBank/DDBJ whole genome shotgun (WGS) entry which is preliminary data.</text>
</comment>
<dbReference type="InterPro" id="IPR006175">
    <property type="entry name" value="YjgF/YER057c/UK114"/>
</dbReference>
<evidence type="ECO:0000313" key="1">
    <source>
        <dbReference type="EMBL" id="MYZ49566.1"/>
    </source>
</evidence>
<dbReference type="SUPFAM" id="SSF55298">
    <property type="entry name" value="YjgF-like"/>
    <property type="match status" value="1"/>
</dbReference>
<dbReference type="PANTHER" id="PTHR47328:SF1">
    <property type="entry name" value="RUTC FAMILY PROTEIN YOAB"/>
    <property type="match status" value="1"/>
</dbReference>
<dbReference type="InterPro" id="IPR035959">
    <property type="entry name" value="RutC-like_sf"/>
</dbReference>
<dbReference type="Pfam" id="PF01042">
    <property type="entry name" value="Ribonuc_L-PSP"/>
    <property type="match status" value="1"/>
</dbReference>